<dbReference type="PANTHER" id="PTHR30055">
    <property type="entry name" value="HTH-TYPE TRANSCRIPTIONAL REGULATOR RUTR"/>
    <property type="match status" value="1"/>
</dbReference>
<dbReference type="OrthoDB" id="3186364at2"/>
<dbReference type="Proteomes" id="UP000183015">
    <property type="component" value="Unassembled WGS sequence"/>
</dbReference>
<reference evidence="5" key="1">
    <citation type="submission" date="2016-10" db="EMBL/GenBank/DDBJ databases">
        <authorList>
            <person name="Varghese N."/>
        </authorList>
    </citation>
    <scope>NUCLEOTIDE SEQUENCE [LARGE SCALE GENOMIC DNA]</scope>
    <source>
        <strain evidence="5">DSM 45096 / BCRC 16803 / CGMCC 4.1857 / CIP 109030 / JCM 12277 / KCTC 19219 / NBRC 100920 / 33214</strain>
    </source>
</reference>
<dbReference type="SUPFAM" id="SSF46689">
    <property type="entry name" value="Homeodomain-like"/>
    <property type="match status" value="1"/>
</dbReference>
<dbReference type="PANTHER" id="PTHR30055:SF226">
    <property type="entry name" value="HTH-TYPE TRANSCRIPTIONAL REGULATOR PKSA"/>
    <property type="match status" value="1"/>
</dbReference>
<dbReference type="InterPro" id="IPR023772">
    <property type="entry name" value="DNA-bd_HTH_TetR-type_CS"/>
</dbReference>
<dbReference type="InterPro" id="IPR001647">
    <property type="entry name" value="HTH_TetR"/>
</dbReference>
<protein>
    <submittedName>
        <fullName evidence="4">DNA-binding transcriptional regulator, AcrR family</fullName>
    </submittedName>
</protein>
<dbReference type="Gene3D" id="1.10.357.10">
    <property type="entry name" value="Tetracycline Repressor, domain 2"/>
    <property type="match status" value="1"/>
</dbReference>
<evidence type="ECO:0000259" key="3">
    <source>
        <dbReference type="PROSITE" id="PS50977"/>
    </source>
</evidence>
<evidence type="ECO:0000256" key="1">
    <source>
        <dbReference type="ARBA" id="ARBA00023125"/>
    </source>
</evidence>
<dbReference type="EMBL" id="FOAZ01000008">
    <property type="protein sequence ID" value="SEL41798.1"/>
    <property type="molecule type" value="Genomic_DNA"/>
</dbReference>
<accession>A0A1H7Q256</accession>
<proteinExistence type="predicted"/>
<dbReference type="PROSITE" id="PS50977">
    <property type="entry name" value="HTH_TETR_2"/>
    <property type="match status" value="1"/>
</dbReference>
<dbReference type="RefSeq" id="WP_042452103.1">
    <property type="nucleotide sequence ID" value="NZ_BBPN01000024.1"/>
</dbReference>
<evidence type="ECO:0000256" key="2">
    <source>
        <dbReference type="PROSITE-ProRule" id="PRU00335"/>
    </source>
</evidence>
<dbReference type="AlphaFoldDB" id="A0A1H7Q256"/>
<organism evidence="4 5">
    <name type="scientific">Streptacidiphilus jiangxiensis</name>
    <dbReference type="NCBI Taxonomy" id="235985"/>
    <lineage>
        <taxon>Bacteria</taxon>
        <taxon>Bacillati</taxon>
        <taxon>Actinomycetota</taxon>
        <taxon>Actinomycetes</taxon>
        <taxon>Kitasatosporales</taxon>
        <taxon>Streptomycetaceae</taxon>
        <taxon>Streptacidiphilus</taxon>
    </lineage>
</organism>
<dbReference type="eggNOG" id="COG1309">
    <property type="taxonomic scope" value="Bacteria"/>
</dbReference>
<keyword evidence="5" id="KW-1185">Reference proteome</keyword>
<name>A0A1H7Q256_STRJI</name>
<feature type="domain" description="HTH tetR-type" evidence="3">
    <location>
        <begin position="8"/>
        <end position="68"/>
    </location>
</feature>
<evidence type="ECO:0000313" key="5">
    <source>
        <dbReference type="Proteomes" id="UP000183015"/>
    </source>
</evidence>
<evidence type="ECO:0000313" key="4">
    <source>
        <dbReference type="EMBL" id="SEL41798.1"/>
    </source>
</evidence>
<gene>
    <name evidence="4" type="ORF">SAMN05414137_108236</name>
</gene>
<sequence length="203" mass="23090">MTTQTPRGDTRERILDVALELFVEHGYEKTSLREIADGLGVTKAALYYHFRTKEDILAGIVARISEPIEQTIAWGQEQQYSPEVRDEILRRFAEGMADRQPILRFFHENQPAIRELEVGNAFKERIIVLTRLMQGPNPSFEDRVRATVALMTINIASFVTDAHANEQCVRELPELPDDETRRETALRIALDVADRIGQATAEA</sequence>
<keyword evidence="1 2" id="KW-0238">DNA-binding</keyword>
<dbReference type="Pfam" id="PF00440">
    <property type="entry name" value="TetR_N"/>
    <property type="match status" value="1"/>
</dbReference>
<dbReference type="PRINTS" id="PR00455">
    <property type="entry name" value="HTHTETR"/>
</dbReference>
<feature type="DNA-binding region" description="H-T-H motif" evidence="2">
    <location>
        <begin position="31"/>
        <end position="50"/>
    </location>
</feature>
<dbReference type="STRING" id="235985.SAMN05414137_108236"/>
<dbReference type="InterPro" id="IPR009057">
    <property type="entry name" value="Homeodomain-like_sf"/>
</dbReference>
<dbReference type="PROSITE" id="PS01081">
    <property type="entry name" value="HTH_TETR_1"/>
    <property type="match status" value="1"/>
</dbReference>
<dbReference type="GO" id="GO:0003700">
    <property type="term" value="F:DNA-binding transcription factor activity"/>
    <property type="evidence" value="ECO:0007669"/>
    <property type="project" value="TreeGrafter"/>
</dbReference>
<dbReference type="GO" id="GO:0000976">
    <property type="term" value="F:transcription cis-regulatory region binding"/>
    <property type="evidence" value="ECO:0007669"/>
    <property type="project" value="TreeGrafter"/>
</dbReference>
<dbReference type="InterPro" id="IPR050109">
    <property type="entry name" value="HTH-type_TetR-like_transc_reg"/>
</dbReference>